<reference evidence="1" key="1">
    <citation type="submission" date="2014-09" db="EMBL/GenBank/DDBJ databases">
        <authorList>
            <person name="Magalhaes I.L.F."/>
            <person name="Oliveira U."/>
            <person name="Santos F.R."/>
            <person name="Vidigal T.H.D.A."/>
            <person name="Brescovit A.D."/>
            <person name="Santos A.J."/>
        </authorList>
    </citation>
    <scope>NUCLEOTIDE SEQUENCE</scope>
    <source>
        <tissue evidence="1">Shoot tissue taken approximately 20 cm above the soil surface</tissue>
    </source>
</reference>
<reference evidence="1" key="2">
    <citation type="journal article" date="2015" name="Data Brief">
        <title>Shoot transcriptome of the giant reed, Arundo donax.</title>
        <authorList>
            <person name="Barrero R.A."/>
            <person name="Guerrero F.D."/>
            <person name="Moolhuijzen P."/>
            <person name="Goolsby J.A."/>
            <person name="Tidwell J."/>
            <person name="Bellgard S.E."/>
            <person name="Bellgard M.I."/>
        </authorList>
    </citation>
    <scope>NUCLEOTIDE SEQUENCE</scope>
    <source>
        <tissue evidence="1">Shoot tissue taken approximately 20 cm above the soil surface</tissue>
    </source>
</reference>
<sequence>MIQHQQFDLCISLFEIFNMTFLSTSYYKKLDFL</sequence>
<name>A0A0A8YPL7_ARUDO</name>
<organism evidence="1">
    <name type="scientific">Arundo donax</name>
    <name type="common">Giant reed</name>
    <name type="synonym">Donax arundinaceus</name>
    <dbReference type="NCBI Taxonomy" id="35708"/>
    <lineage>
        <taxon>Eukaryota</taxon>
        <taxon>Viridiplantae</taxon>
        <taxon>Streptophyta</taxon>
        <taxon>Embryophyta</taxon>
        <taxon>Tracheophyta</taxon>
        <taxon>Spermatophyta</taxon>
        <taxon>Magnoliopsida</taxon>
        <taxon>Liliopsida</taxon>
        <taxon>Poales</taxon>
        <taxon>Poaceae</taxon>
        <taxon>PACMAD clade</taxon>
        <taxon>Arundinoideae</taxon>
        <taxon>Arundineae</taxon>
        <taxon>Arundo</taxon>
    </lineage>
</organism>
<accession>A0A0A8YPL7</accession>
<evidence type="ECO:0000313" key="1">
    <source>
        <dbReference type="EMBL" id="JAD28211.1"/>
    </source>
</evidence>
<protein>
    <submittedName>
        <fullName evidence="1">Uncharacterized protein</fullName>
    </submittedName>
</protein>
<proteinExistence type="predicted"/>
<dbReference type="EMBL" id="GBRH01269684">
    <property type="protein sequence ID" value="JAD28211.1"/>
    <property type="molecule type" value="Transcribed_RNA"/>
</dbReference>
<dbReference type="AlphaFoldDB" id="A0A0A8YPL7"/>